<evidence type="ECO:0000313" key="1">
    <source>
        <dbReference type="EMBL" id="MDQ0999279.1"/>
    </source>
</evidence>
<dbReference type="GO" id="GO:0032259">
    <property type="term" value="P:methylation"/>
    <property type="evidence" value="ECO:0007669"/>
    <property type="project" value="UniProtKB-KW"/>
</dbReference>
<protein>
    <submittedName>
        <fullName evidence="1">SAM-dependent methyltransferase</fullName>
    </submittedName>
</protein>
<proteinExistence type="predicted"/>
<organism evidence="1 2">
    <name type="scientific">Phyllobacterium ifriqiyense</name>
    <dbReference type="NCBI Taxonomy" id="314238"/>
    <lineage>
        <taxon>Bacteria</taxon>
        <taxon>Pseudomonadati</taxon>
        <taxon>Pseudomonadota</taxon>
        <taxon>Alphaproteobacteria</taxon>
        <taxon>Hyphomicrobiales</taxon>
        <taxon>Phyllobacteriaceae</taxon>
        <taxon>Phyllobacterium</taxon>
    </lineage>
</organism>
<name>A0ABU0SET1_9HYPH</name>
<reference evidence="1 2" key="1">
    <citation type="submission" date="2023-07" db="EMBL/GenBank/DDBJ databases">
        <title>Comparative genomics of wheat-associated soil bacteria to identify genetic determinants of phenazine resistance.</title>
        <authorList>
            <person name="Mouncey N."/>
        </authorList>
    </citation>
    <scope>NUCLEOTIDE SEQUENCE [LARGE SCALE GENOMIC DNA]</scope>
    <source>
        <strain evidence="1 2">W4I11</strain>
    </source>
</reference>
<keyword evidence="1" id="KW-0808">Transferase</keyword>
<accession>A0ABU0SET1</accession>
<dbReference type="RefSeq" id="WP_307285380.1">
    <property type="nucleotide sequence ID" value="NZ_JAUSZT010000003.1"/>
</dbReference>
<comment type="caution">
    <text evidence="1">The sequence shown here is derived from an EMBL/GenBank/DDBJ whole genome shotgun (WGS) entry which is preliminary data.</text>
</comment>
<dbReference type="EMBL" id="JAUSZT010000003">
    <property type="protein sequence ID" value="MDQ0999279.1"/>
    <property type="molecule type" value="Genomic_DNA"/>
</dbReference>
<dbReference type="InterPro" id="IPR029063">
    <property type="entry name" value="SAM-dependent_MTases_sf"/>
</dbReference>
<dbReference type="Proteomes" id="UP001237780">
    <property type="component" value="Unassembled WGS sequence"/>
</dbReference>
<evidence type="ECO:0000313" key="2">
    <source>
        <dbReference type="Proteomes" id="UP001237780"/>
    </source>
</evidence>
<dbReference type="Pfam" id="PF13489">
    <property type="entry name" value="Methyltransf_23"/>
    <property type="match status" value="1"/>
</dbReference>
<gene>
    <name evidence="1" type="ORF">QFZ34_004461</name>
</gene>
<dbReference type="SUPFAM" id="SSF53335">
    <property type="entry name" value="S-adenosyl-L-methionine-dependent methyltransferases"/>
    <property type="match status" value="1"/>
</dbReference>
<keyword evidence="1" id="KW-0489">Methyltransferase</keyword>
<dbReference type="GO" id="GO:0008168">
    <property type="term" value="F:methyltransferase activity"/>
    <property type="evidence" value="ECO:0007669"/>
    <property type="project" value="UniProtKB-KW"/>
</dbReference>
<sequence>MQITIADLPLAPQGSAPMKNKPAQYKAVNLAVGSRDSVLPLYLYVLVKPRIQVDCIATAEVRKHFFQTPTCVSGHLGGETKLIIDRTLSRVEQVFQNIDQRSMVGLEIGALDNPIARPAAGQVFYADYCSTADLRRNHVNTPTVDINSIVDVDFVTNGGYLRDVVPDSLKFDYVIASHVIEHVPDIISWLQDIGHVLKPGGILSLIVPNKEHTFDSRRSISEQKDFFAANILRQTKPSPIQVFDYYRWHERNGSLVHTLEYSIEMARKSISDYVDAHCWVFTTETFYDEIQTLIDENLIPYNLGVVTKTPPGEIDMFAQLVRT</sequence>
<keyword evidence="2" id="KW-1185">Reference proteome</keyword>
<dbReference type="Gene3D" id="3.40.50.150">
    <property type="entry name" value="Vaccinia Virus protein VP39"/>
    <property type="match status" value="1"/>
</dbReference>